<keyword evidence="2" id="KW-1185">Reference proteome</keyword>
<dbReference type="Proteomes" id="UP000270185">
    <property type="component" value="Chromosome"/>
</dbReference>
<organism evidence="1 2">
    <name type="scientific">Kaistella carnis</name>
    <dbReference type="NCBI Taxonomy" id="1241979"/>
    <lineage>
        <taxon>Bacteria</taxon>
        <taxon>Pseudomonadati</taxon>
        <taxon>Bacteroidota</taxon>
        <taxon>Flavobacteriia</taxon>
        <taxon>Flavobacteriales</taxon>
        <taxon>Weeksellaceae</taxon>
        <taxon>Chryseobacterium group</taxon>
        <taxon>Kaistella</taxon>
    </lineage>
</organism>
<reference evidence="2" key="1">
    <citation type="submission" date="2018-11" db="EMBL/GenBank/DDBJ databases">
        <title>Proposal to divide the Flavobacteriaceae and reorganize its genera based on Amino Acid Identity values calculated from whole genome sequences.</title>
        <authorList>
            <person name="Nicholson A.C."/>
            <person name="Gulvik C.A."/>
            <person name="Whitney A.M."/>
            <person name="Humrighouse B.W."/>
            <person name="Bell M."/>
            <person name="Holmes B."/>
            <person name="Steigerwalt A.G."/>
            <person name="Villarma A."/>
            <person name="Sheth M."/>
            <person name="Batra D."/>
            <person name="Pryor J."/>
            <person name="Bernardet J.-F."/>
            <person name="Hugo C."/>
            <person name="Kampfer P."/>
            <person name="Newman J.D."/>
            <person name="McQuiston J.R."/>
        </authorList>
    </citation>
    <scope>NUCLEOTIDE SEQUENCE [LARGE SCALE GENOMIC DNA]</scope>
    <source>
        <strain evidence="2">G0081</strain>
    </source>
</reference>
<sequence length="84" mass="9778">MLDSKYKKYRSQSERLKKAFSGYPKTMLQVSKQTGIERAYICYRLADLQDKNQINFVGFGLCPISKHRAGFYLTKEMTNNGEDK</sequence>
<dbReference type="RefSeq" id="WP_125025595.1">
    <property type="nucleotide sequence ID" value="NZ_CP034159.1"/>
</dbReference>
<gene>
    <name evidence="1" type="ORF">EIB73_12515</name>
</gene>
<evidence type="ECO:0008006" key="3">
    <source>
        <dbReference type="Google" id="ProtNLM"/>
    </source>
</evidence>
<dbReference type="KEGG" id="ccas:EIB73_12515"/>
<protein>
    <recommendedName>
        <fullName evidence="3">Transcriptional regulator</fullName>
    </recommendedName>
</protein>
<accession>A0A3G8XLF8</accession>
<proteinExistence type="predicted"/>
<dbReference type="EMBL" id="CP034159">
    <property type="protein sequence ID" value="AZI33959.1"/>
    <property type="molecule type" value="Genomic_DNA"/>
</dbReference>
<dbReference type="OrthoDB" id="982995at2"/>
<dbReference type="AlphaFoldDB" id="A0A3G8XLF8"/>
<evidence type="ECO:0000313" key="1">
    <source>
        <dbReference type="EMBL" id="AZI33959.1"/>
    </source>
</evidence>
<evidence type="ECO:0000313" key="2">
    <source>
        <dbReference type="Proteomes" id="UP000270185"/>
    </source>
</evidence>
<name>A0A3G8XLF8_9FLAO</name>